<protein>
    <recommendedName>
        <fullName evidence="4">Lipocalin-like domain-containing protein</fullName>
    </recommendedName>
</protein>
<sequence>MKSFKKQLASVALGVLSLLSACDSPELAQIDAPLVGTWQLDAVTYGLTGITVRGDSLPFTESREYTTEGTFTIKHEERMIETGTFYTGRNSTGLLYQEAVYYPQDTTYQAYEVSSEGRLYLYERSAQGAVLADGATYEYKRQ</sequence>
<reference evidence="2 3" key="1">
    <citation type="submission" date="2020-08" db="EMBL/GenBank/DDBJ databases">
        <title>Genomic Encyclopedia of Type Strains, Phase IV (KMG-IV): sequencing the most valuable type-strain genomes for metagenomic binning, comparative biology and taxonomic classification.</title>
        <authorList>
            <person name="Goeker M."/>
        </authorList>
    </citation>
    <scope>NUCLEOTIDE SEQUENCE [LARGE SCALE GENOMIC DNA]</scope>
    <source>
        <strain evidence="2 3">DSM 105074</strain>
    </source>
</reference>
<name>A0A840TKL6_9BACT</name>
<dbReference type="EMBL" id="JACHGF010000001">
    <property type="protein sequence ID" value="MBB5282102.1"/>
    <property type="molecule type" value="Genomic_DNA"/>
</dbReference>
<comment type="caution">
    <text evidence="2">The sequence shown here is derived from an EMBL/GenBank/DDBJ whole genome shotgun (WGS) entry which is preliminary data.</text>
</comment>
<feature type="signal peptide" evidence="1">
    <location>
        <begin position="1"/>
        <end position="28"/>
    </location>
</feature>
<evidence type="ECO:0000313" key="3">
    <source>
        <dbReference type="Proteomes" id="UP000557307"/>
    </source>
</evidence>
<dbReference type="Proteomes" id="UP000557307">
    <property type="component" value="Unassembled WGS sequence"/>
</dbReference>
<evidence type="ECO:0000256" key="1">
    <source>
        <dbReference type="SAM" id="SignalP"/>
    </source>
</evidence>
<keyword evidence="1" id="KW-0732">Signal</keyword>
<gene>
    <name evidence="2" type="ORF">HNQ92_000223</name>
</gene>
<proteinExistence type="predicted"/>
<evidence type="ECO:0008006" key="4">
    <source>
        <dbReference type="Google" id="ProtNLM"/>
    </source>
</evidence>
<evidence type="ECO:0000313" key="2">
    <source>
        <dbReference type="EMBL" id="MBB5282102.1"/>
    </source>
</evidence>
<dbReference type="PROSITE" id="PS51257">
    <property type="entry name" value="PROKAR_LIPOPROTEIN"/>
    <property type="match status" value="1"/>
</dbReference>
<organism evidence="2 3">
    <name type="scientific">Rhabdobacter roseus</name>
    <dbReference type="NCBI Taxonomy" id="1655419"/>
    <lineage>
        <taxon>Bacteria</taxon>
        <taxon>Pseudomonadati</taxon>
        <taxon>Bacteroidota</taxon>
        <taxon>Cytophagia</taxon>
        <taxon>Cytophagales</taxon>
        <taxon>Cytophagaceae</taxon>
        <taxon>Rhabdobacter</taxon>
    </lineage>
</organism>
<accession>A0A840TKL6</accession>
<feature type="chain" id="PRO_5032471027" description="Lipocalin-like domain-containing protein" evidence="1">
    <location>
        <begin position="29"/>
        <end position="142"/>
    </location>
</feature>
<keyword evidence="3" id="KW-1185">Reference proteome</keyword>
<dbReference type="AlphaFoldDB" id="A0A840TKL6"/>
<dbReference type="RefSeq" id="WP_184169640.1">
    <property type="nucleotide sequence ID" value="NZ_JACHGF010000001.1"/>
</dbReference>